<evidence type="ECO:0000313" key="2">
    <source>
        <dbReference type="EMBL" id="SEI81031.1"/>
    </source>
</evidence>
<feature type="transmembrane region" description="Helical" evidence="1">
    <location>
        <begin position="12"/>
        <end position="33"/>
    </location>
</feature>
<dbReference type="STRING" id="1073996.SAMN05444271_108127"/>
<gene>
    <name evidence="2" type="ORF">SAMN05444271_108127</name>
</gene>
<keyword evidence="3" id="KW-1185">Reference proteome</keyword>
<reference evidence="2 3" key="1">
    <citation type="submission" date="2016-10" db="EMBL/GenBank/DDBJ databases">
        <authorList>
            <person name="de Groot N.N."/>
        </authorList>
    </citation>
    <scope>NUCLEOTIDE SEQUENCE [LARGE SCALE GENOMIC DNA]</scope>
    <source>
        <strain evidence="2 3">DSM 22187</strain>
    </source>
</reference>
<evidence type="ECO:0000313" key="3">
    <source>
        <dbReference type="Proteomes" id="UP000198888"/>
    </source>
</evidence>
<keyword evidence="1" id="KW-0812">Transmembrane</keyword>
<dbReference type="AlphaFoldDB" id="A0A1H6TM17"/>
<protein>
    <submittedName>
        <fullName evidence="2">Uncharacterized protein</fullName>
    </submittedName>
</protein>
<evidence type="ECO:0000256" key="1">
    <source>
        <dbReference type="SAM" id="Phobius"/>
    </source>
</evidence>
<keyword evidence="1" id="KW-0472">Membrane</keyword>
<accession>A0A2H4Q3G7</accession>
<dbReference type="Proteomes" id="UP000198888">
    <property type="component" value="Unassembled WGS sequence"/>
</dbReference>
<dbReference type="KEGG" id="hae:halTADL_2166"/>
<keyword evidence="1" id="KW-1133">Transmembrane helix</keyword>
<dbReference type="EMBL" id="FNYR01000008">
    <property type="protein sequence ID" value="SEI81031.1"/>
    <property type="molecule type" value="Genomic_DNA"/>
</dbReference>
<organism evidence="2 3">
    <name type="scientific">Halohasta litchfieldiae</name>
    <dbReference type="NCBI Taxonomy" id="1073996"/>
    <lineage>
        <taxon>Archaea</taxon>
        <taxon>Methanobacteriati</taxon>
        <taxon>Methanobacteriota</taxon>
        <taxon>Stenosarchaea group</taxon>
        <taxon>Halobacteria</taxon>
        <taxon>Halobacteriales</taxon>
        <taxon>Haloferacaceae</taxon>
        <taxon>Halohasta</taxon>
    </lineage>
</organism>
<accession>A0A1H6TM17</accession>
<name>A0A1H6TM17_9EURY</name>
<sequence>MGEVFEEPLSAFFSGFGALLALILVSVGLAVCFGTTSRNAKRH</sequence>
<proteinExistence type="predicted"/>